<evidence type="ECO:0000256" key="3">
    <source>
        <dbReference type="ARBA" id="ARBA00022737"/>
    </source>
</evidence>
<dbReference type="Proteomes" id="UP000799437">
    <property type="component" value="Unassembled WGS sequence"/>
</dbReference>
<feature type="compositionally biased region" description="Basic residues" evidence="6">
    <location>
        <begin position="68"/>
        <end position="84"/>
    </location>
</feature>
<dbReference type="InterPro" id="IPR038753">
    <property type="entry name" value="NFKBIL1"/>
</dbReference>
<sequence length="361" mass="41337">MSDYSSGKAIATAESPKSSSHRPKSSKFRFKSRKRTHSPSNDLAAHPHRKRSHRLDKEPSHGSERSPSPRRRHRHHHHHRHKSKNYPDSSPYSHLKHSPSPSSEYRAHVADSLSNDDSLPPDAAFRESLFDALADDEGAAYWESFYGQPIHVYGRPGQGDHNSRDSRGAQGGQGELEAMTDEEYASYVRARMYERTHQHILEERARQEEARRARRGEEKRARASHSHHADDAFSARVDESLRRGQERKDRAKWRDAWAGYQAGWDKIKGAAGAEQEERVSLPWPVQSGKMKHVSPDNVKAFMEHAPHGMAQIALLKTERVRWHPDKAQQRFGGRLNEEALKAVTAVFQILDQMWNELKKSD</sequence>
<evidence type="ECO:0000256" key="1">
    <source>
        <dbReference type="ARBA" id="ARBA00004123"/>
    </source>
</evidence>
<name>A0A6A6WMT3_9PEZI</name>
<dbReference type="GeneID" id="54490270"/>
<keyword evidence="5" id="KW-0539">Nucleus</keyword>
<dbReference type="PANTHER" id="PTHR15263">
    <property type="entry name" value="I-KAPPA-B-LIKE PROTEIN IKBL"/>
    <property type="match status" value="1"/>
</dbReference>
<evidence type="ECO:0008006" key="9">
    <source>
        <dbReference type="Google" id="ProtNLM"/>
    </source>
</evidence>
<protein>
    <recommendedName>
        <fullName evidence="9">J domain-containing protein</fullName>
    </recommendedName>
</protein>
<proteinExistence type="predicted"/>
<reference evidence="7" key="1">
    <citation type="journal article" date="2020" name="Stud. Mycol.">
        <title>101 Dothideomycetes genomes: a test case for predicting lifestyles and emergence of pathogens.</title>
        <authorList>
            <person name="Haridas S."/>
            <person name="Albert R."/>
            <person name="Binder M."/>
            <person name="Bloem J."/>
            <person name="Labutti K."/>
            <person name="Salamov A."/>
            <person name="Andreopoulos B."/>
            <person name="Baker S."/>
            <person name="Barry K."/>
            <person name="Bills G."/>
            <person name="Bluhm B."/>
            <person name="Cannon C."/>
            <person name="Castanera R."/>
            <person name="Culley D."/>
            <person name="Daum C."/>
            <person name="Ezra D."/>
            <person name="Gonzalez J."/>
            <person name="Henrissat B."/>
            <person name="Kuo A."/>
            <person name="Liang C."/>
            <person name="Lipzen A."/>
            <person name="Lutzoni F."/>
            <person name="Magnuson J."/>
            <person name="Mondo S."/>
            <person name="Nolan M."/>
            <person name="Ohm R."/>
            <person name="Pangilinan J."/>
            <person name="Park H.-J."/>
            <person name="Ramirez L."/>
            <person name="Alfaro M."/>
            <person name="Sun H."/>
            <person name="Tritt A."/>
            <person name="Yoshinaga Y."/>
            <person name="Zwiers L.-H."/>
            <person name="Turgeon B."/>
            <person name="Goodwin S."/>
            <person name="Spatafora J."/>
            <person name="Crous P."/>
            <person name="Grigoriev I."/>
        </authorList>
    </citation>
    <scope>NUCLEOTIDE SEQUENCE</scope>
    <source>
        <strain evidence="7">CBS 121739</strain>
    </source>
</reference>
<gene>
    <name evidence="7" type="ORF">EJ05DRAFT_534857</name>
</gene>
<keyword evidence="4" id="KW-0040">ANK repeat</keyword>
<evidence type="ECO:0000256" key="6">
    <source>
        <dbReference type="SAM" id="MobiDB-lite"/>
    </source>
</evidence>
<dbReference type="RefSeq" id="XP_033605982.1">
    <property type="nucleotide sequence ID" value="XM_033749216.1"/>
</dbReference>
<feature type="compositionally biased region" description="Low complexity" evidence="6">
    <location>
        <begin position="111"/>
        <end position="122"/>
    </location>
</feature>
<evidence type="ECO:0000256" key="2">
    <source>
        <dbReference type="ARBA" id="ARBA00022553"/>
    </source>
</evidence>
<keyword evidence="3" id="KW-0677">Repeat</keyword>
<feature type="compositionally biased region" description="Basic residues" evidence="6">
    <location>
        <begin position="19"/>
        <end position="37"/>
    </location>
</feature>
<evidence type="ECO:0000256" key="4">
    <source>
        <dbReference type="ARBA" id="ARBA00023043"/>
    </source>
</evidence>
<comment type="subcellular location">
    <subcellularLocation>
        <location evidence="1">Nucleus</location>
    </subcellularLocation>
</comment>
<dbReference type="AlphaFoldDB" id="A0A6A6WMT3"/>
<keyword evidence="8" id="KW-1185">Reference proteome</keyword>
<dbReference type="EMBL" id="ML996565">
    <property type="protein sequence ID" value="KAF2763531.1"/>
    <property type="molecule type" value="Genomic_DNA"/>
</dbReference>
<dbReference type="GO" id="GO:0005634">
    <property type="term" value="C:nucleus"/>
    <property type="evidence" value="ECO:0007669"/>
    <property type="project" value="UniProtKB-SubCell"/>
</dbReference>
<dbReference type="OrthoDB" id="412109at2759"/>
<feature type="region of interest" description="Disordered" evidence="6">
    <location>
        <begin position="202"/>
        <end position="232"/>
    </location>
</feature>
<dbReference type="PANTHER" id="PTHR15263:SF1">
    <property type="entry name" value="NF-KAPPA-B INHIBITOR-LIKE PROTEIN 1"/>
    <property type="match status" value="1"/>
</dbReference>
<accession>A0A6A6WMT3</accession>
<feature type="compositionally biased region" description="Basic and acidic residues" evidence="6">
    <location>
        <begin position="55"/>
        <end position="64"/>
    </location>
</feature>
<evidence type="ECO:0000256" key="5">
    <source>
        <dbReference type="ARBA" id="ARBA00023242"/>
    </source>
</evidence>
<feature type="region of interest" description="Disordered" evidence="6">
    <location>
        <begin position="150"/>
        <end position="177"/>
    </location>
</feature>
<organism evidence="7 8">
    <name type="scientific">Pseudovirgaria hyperparasitica</name>
    <dbReference type="NCBI Taxonomy" id="470096"/>
    <lineage>
        <taxon>Eukaryota</taxon>
        <taxon>Fungi</taxon>
        <taxon>Dikarya</taxon>
        <taxon>Ascomycota</taxon>
        <taxon>Pezizomycotina</taxon>
        <taxon>Dothideomycetes</taxon>
        <taxon>Dothideomycetes incertae sedis</taxon>
        <taxon>Acrospermales</taxon>
        <taxon>Acrospermaceae</taxon>
        <taxon>Pseudovirgaria</taxon>
    </lineage>
</organism>
<feature type="region of interest" description="Disordered" evidence="6">
    <location>
        <begin position="1"/>
        <end position="123"/>
    </location>
</feature>
<evidence type="ECO:0000313" key="8">
    <source>
        <dbReference type="Proteomes" id="UP000799437"/>
    </source>
</evidence>
<keyword evidence="2" id="KW-0597">Phosphoprotein</keyword>
<evidence type="ECO:0000313" key="7">
    <source>
        <dbReference type="EMBL" id="KAF2763531.1"/>
    </source>
</evidence>
<dbReference type="GO" id="GO:0043124">
    <property type="term" value="P:negative regulation of canonical NF-kappaB signal transduction"/>
    <property type="evidence" value="ECO:0007669"/>
    <property type="project" value="InterPro"/>
</dbReference>